<feature type="signal peptide" evidence="1">
    <location>
        <begin position="1"/>
        <end position="20"/>
    </location>
</feature>
<dbReference type="InterPro" id="IPR029052">
    <property type="entry name" value="Metallo-depent_PP-like"/>
</dbReference>
<dbReference type="InterPro" id="IPR038607">
    <property type="entry name" value="PhoD-like_sf"/>
</dbReference>
<accession>A0A1H7TMG4</accession>
<sequence>MKLQIYLVFFLLFIIKYVSAQETQEKETVDFVIAFGSCNKQNSPQPFWEEILKNKPNVFIWGGDNIYGDSDDMSKIADDYKIQNSNFGYQKLKSKIPIMATWDDHDYGKNDVGVEWHKKKESQQLFLDFIGVAKDDKRRIRDGIYTSQLFETPKGTIKVIILDTRYFRGILRKDITGKKRYLPHENNNETILGEKQWVWLEKELKSSNADFHILVSSIQFLSGEHGWESWANFPDEVLKLQELISETEVKNCLILSGDRHISEFSKKDIPMISYPLVDFTSSGLTHAYTKYSGEPNRYRTGKVIAIPSFGVLRFDFDRQLVTMQMRGTNNAVLQEIKQEYLKK</sequence>
<evidence type="ECO:0000259" key="2">
    <source>
        <dbReference type="Pfam" id="PF09423"/>
    </source>
</evidence>
<dbReference type="PANTHER" id="PTHR33987">
    <property type="entry name" value="CALCINEURIN-LIKE METALLO-PHOSPHOESTERASE SUPERFAMILY PROTEIN"/>
    <property type="match status" value="1"/>
</dbReference>
<dbReference type="Proteomes" id="UP000198521">
    <property type="component" value="Unassembled WGS sequence"/>
</dbReference>
<dbReference type="SUPFAM" id="SSF56300">
    <property type="entry name" value="Metallo-dependent phosphatases"/>
    <property type="match status" value="1"/>
</dbReference>
<keyword evidence="1" id="KW-0732">Signal</keyword>
<dbReference type="OrthoDB" id="9763616at2"/>
<evidence type="ECO:0000313" key="3">
    <source>
        <dbReference type="EMBL" id="SEL85546.1"/>
    </source>
</evidence>
<protein>
    <submittedName>
        <fullName evidence="3">Alkaline phosphatase D</fullName>
    </submittedName>
</protein>
<dbReference type="Gene3D" id="3.60.21.70">
    <property type="entry name" value="PhoD-like phosphatase"/>
    <property type="match status" value="1"/>
</dbReference>
<keyword evidence="4" id="KW-1185">Reference proteome</keyword>
<evidence type="ECO:0000313" key="4">
    <source>
        <dbReference type="Proteomes" id="UP000198521"/>
    </source>
</evidence>
<name>A0A1H7TMG4_AQUAM</name>
<evidence type="ECO:0000256" key="1">
    <source>
        <dbReference type="SAM" id="SignalP"/>
    </source>
</evidence>
<feature type="chain" id="PRO_5011491424" evidence="1">
    <location>
        <begin position="21"/>
        <end position="343"/>
    </location>
</feature>
<proteinExistence type="predicted"/>
<dbReference type="EMBL" id="FOAB01000006">
    <property type="protein sequence ID" value="SEL85546.1"/>
    <property type="molecule type" value="Genomic_DNA"/>
</dbReference>
<dbReference type="RefSeq" id="WP_091410824.1">
    <property type="nucleotide sequence ID" value="NZ_FOAB01000006.1"/>
</dbReference>
<dbReference type="STRING" id="1038014.SAMN04487910_3490"/>
<gene>
    <name evidence="3" type="ORF">SAMN04487910_3490</name>
</gene>
<dbReference type="CDD" id="cd07389">
    <property type="entry name" value="MPP_PhoD"/>
    <property type="match status" value="1"/>
</dbReference>
<dbReference type="InterPro" id="IPR018946">
    <property type="entry name" value="PhoD-like_MPP"/>
</dbReference>
<dbReference type="PANTHER" id="PTHR33987:SF1">
    <property type="entry name" value="CALCINEURIN-LIKE METALLO-PHOSPHOESTERASE SUPERFAMILY PROTEIN"/>
    <property type="match status" value="1"/>
</dbReference>
<reference evidence="3 4" key="1">
    <citation type="submission" date="2016-10" db="EMBL/GenBank/DDBJ databases">
        <authorList>
            <person name="de Groot N.N."/>
        </authorList>
    </citation>
    <scope>NUCLEOTIDE SEQUENCE [LARGE SCALE GENOMIC DNA]</scope>
    <source>
        <strain evidence="3 4">DSM 25232</strain>
    </source>
</reference>
<organism evidence="3 4">
    <name type="scientific">Aquimarina amphilecti</name>
    <dbReference type="NCBI Taxonomy" id="1038014"/>
    <lineage>
        <taxon>Bacteria</taxon>
        <taxon>Pseudomonadati</taxon>
        <taxon>Bacteroidota</taxon>
        <taxon>Flavobacteriia</taxon>
        <taxon>Flavobacteriales</taxon>
        <taxon>Flavobacteriaceae</taxon>
        <taxon>Aquimarina</taxon>
    </lineage>
</organism>
<dbReference type="AlphaFoldDB" id="A0A1H7TMG4"/>
<feature type="domain" description="PhoD-like phosphatase metallophosphatase" evidence="2">
    <location>
        <begin position="46"/>
        <end position="262"/>
    </location>
</feature>
<dbReference type="Pfam" id="PF09423">
    <property type="entry name" value="PhoD"/>
    <property type="match status" value="1"/>
</dbReference>